<evidence type="ECO:0000256" key="7">
    <source>
        <dbReference type="ARBA" id="ARBA00023136"/>
    </source>
</evidence>
<reference evidence="10 11" key="1">
    <citation type="submission" date="2018-03" db="EMBL/GenBank/DDBJ databases">
        <title>Rhodobacter blasticus.</title>
        <authorList>
            <person name="Meyer T.E."/>
            <person name="Miller S."/>
            <person name="Lodha T."/>
            <person name="Gandham S."/>
            <person name="Chintalapati S."/>
            <person name="Chintalapati V.R."/>
        </authorList>
    </citation>
    <scope>NUCLEOTIDE SEQUENCE [LARGE SCALE GENOMIC DNA]</scope>
    <source>
        <strain evidence="10 11">DSM 2131</strain>
    </source>
</reference>
<sequence length="246" mass="26713">MTDSFRTPWFWLTVLSLALLGLFVLYPLFNILTASVTGEGPNGWSRLLDNPKYLQAIGNTLILATAVTLIATLIGVPLAYVTARHSFPGKSLIALLPLITLVIPEVIAAQTWLMMLGNNGLITRALREIGLRLPSFYGWFGLITSMSFIYYTYVYIGVVSAIARFDAQLEEAAQSLGTAPARSRLKVMLPVIMPAILASALLVFTMTVGNFAISMILSHRLPLLSVVTYQAAVAEGASDITMQSTL</sequence>
<name>A0A2T4J431_FUSBL</name>
<dbReference type="Proteomes" id="UP000241362">
    <property type="component" value="Unassembled WGS sequence"/>
</dbReference>
<organism evidence="10 11">
    <name type="scientific">Fuscovulum blasticum DSM 2131</name>
    <dbReference type="NCBI Taxonomy" id="1188250"/>
    <lineage>
        <taxon>Bacteria</taxon>
        <taxon>Pseudomonadati</taxon>
        <taxon>Pseudomonadota</taxon>
        <taxon>Alphaproteobacteria</taxon>
        <taxon>Rhodobacterales</taxon>
        <taxon>Paracoccaceae</taxon>
        <taxon>Pseudogemmobacter</taxon>
    </lineage>
</organism>
<evidence type="ECO:0000313" key="10">
    <source>
        <dbReference type="EMBL" id="PTE12635.1"/>
    </source>
</evidence>
<feature type="transmembrane region" description="Helical" evidence="8">
    <location>
        <begin position="191"/>
        <end position="217"/>
    </location>
</feature>
<feature type="transmembrane region" description="Helical" evidence="8">
    <location>
        <begin position="136"/>
        <end position="156"/>
    </location>
</feature>
<feature type="transmembrane region" description="Helical" evidence="8">
    <location>
        <begin position="92"/>
        <end position="116"/>
    </location>
</feature>
<dbReference type="RefSeq" id="WP_146161981.1">
    <property type="nucleotide sequence ID" value="NZ_PZKE01000039.1"/>
</dbReference>
<gene>
    <name evidence="10" type="ORF">C5F44_17355</name>
</gene>
<feature type="non-terminal residue" evidence="10">
    <location>
        <position position="246"/>
    </location>
</feature>
<keyword evidence="11" id="KW-1185">Reference proteome</keyword>
<dbReference type="PROSITE" id="PS50928">
    <property type="entry name" value="ABC_TM1"/>
    <property type="match status" value="1"/>
</dbReference>
<dbReference type="GO" id="GO:0005886">
    <property type="term" value="C:plasma membrane"/>
    <property type="evidence" value="ECO:0007669"/>
    <property type="project" value="UniProtKB-SubCell"/>
</dbReference>
<evidence type="ECO:0000313" key="11">
    <source>
        <dbReference type="Proteomes" id="UP000241362"/>
    </source>
</evidence>
<dbReference type="Pfam" id="PF00528">
    <property type="entry name" value="BPD_transp_1"/>
    <property type="match status" value="1"/>
</dbReference>
<dbReference type="CDD" id="cd06261">
    <property type="entry name" value="TM_PBP2"/>
    <property type="match status" value="1"/>
</dbReference>
<keyword evidence="6 8" id="KW-1133">Transmembrane helix</keyword>
<dbReference type="Gene3D" id="1.10.3720.10">
    <property type="entry name" value="MetI-like"/>
    <property type="match status" value="1"/>
</dbReference>
<comment type="similarity">
    <text evidence="2">Belongs to the binding-protein-dependent transport system permease family. CysTW subfamily.</text>
</comment>
<keyword evidence="7 8" id="KW-0472">Membrane</keyword>
<dbReference type="AlphaFoldDB" id="A0A2T4J431"/>
<dbReference type="EMBL" id="PZKE01000039">
    <property type="protein sequence ID" value="PTE12635.1"/>
    <property type="molecule type" value="Genomic_DNA"/>
</dbReference>
<keyword evidence="5 8" id="KW-0812">Transmembrane</keyword>
<dbReference type="PANTHER" id="PTHR42929:SF6">
    <property type="entry name" value="IRON(III)-TRANSPORT SYSTEM PERMEASE PROTEIN SFUB"/>
    <property type="match status" value="1"/>
</dbReference>
<keyword evidence="4" id="KW-1003">Cell membrane</keyword>
<dbReference type="SUPFAM" id="SSF161098">
    <property type="entry name" value="MetI-like"/>
    <property type="match status" value="1"/>
</dbReference>
<accession>A0A2T4J431</accession>
<dbReference type="InterPro" id="IPR000515">
    <property type="entry name" value="MetI-like"/>
</dbReference>
<comment type="subcellular location">
    <subcellularLocation>
        <location evidence="1 8">Cell membrane</location>
        <topology evidence="1 8">Multi-pass membrane protein</topology>
    </subcellularLocation>
</comment>
<feature type="transmembrane region" description="Helical" evidence="8">
    <location>
        <begin position="53"/>
        <end position="80"/>
    </location>
</feature>
<dbReference type="PANTHER" id="PTHR42929">
    <property type="entry name" value="INNER MEMBRANE ABC TRANSPORTER PERMEASE PROTEIN YDCU-RELATED-RELATED"/>
    <property type="match status" value="1"/>
</dbReference>
<dbReference type="GO" id="GO:0055085">
    <property type="term" value="P:transmembrane transport"/>
    <property type="evidence" value="ECO:0007669"/>
    <property type="project" value="InterPro"/>
</dbReference>
<evidence type="ECO:0000256" key="3">
    <source>
        <dbReference type="ARBA" id="ARBA00022448"/>
    </source>
</evidence>
<evidence type="ECO:0000256" key="5">
    <source>
        <dbReference type="ARBA" id="ARBA00022692"/>
    </source>
</evidence>
<proteinExistence type="inferred from homology"/>
<evidence type="ECO:0000256" key="6">
    <source>
        <dbReference type="ARBA" id="ARBA00022989"/>
    </source>
</evidence>
<evidence type="ECO:0000256" key="8">
    <source>
        <dbReference type="RuleBase" id="RU363032"/>
    </source>
</evidence>
<evidence type="ECO:0000256" key="2">
    <source>
        <dbReference type="ARBA" id="ARBA00007069"/>
    </source>
</evidence>
<evidence type="ECO:0000256" key="4">
    <source>
        <dbReference type="ARBA" id="ARBA00022475"/>
    </source>
</evidence>
<dbReference type="InterPro" id="IPR035906">
    <property type="entry name" value="MetI-like_sf"/>
</dbReference>
<comment type="caution">
    <text evidence="10">The sequence shown here is derived from an EMBL/GenBank/DDBJ whole genome shotgun (WGS) entry which is preliminary data.</text>
</comment>
<keyword evidence="3 8" id="KW-0813">Transport</keyword>
<evidence type="ECO:0000256" key="1">
    <source>
        <dbReference type="ARBA" id="ARBA00004651"/>
    </source>
</evidence>
<feature type="domain" description="ABC transmembrane type-1" evidence="9">
    <location>
        <begin position="57"/>
        <end position="246"/>
    </location>
</feature>
<feature type="transmembrane region" description="Helical" evidence="8">
    <location>
        <begin position="9"/>
        <end position="33"/>
    </location>
</feature>
<protein>
    <submittedName>
        <fullName evidence="10">Iron ABC transporter permease</fullName>
    </submittedName>
</protein>
<evidence type="ECO:0000259" key="9">
    <source>
        <dbReference type="PROSITE" id="PS50928"/>
    </source>
</evidence>